<organism evidence="1 2">
    <name type="scientific">Halodesulfovibrio marinisediminis DSM 17456</name>
    <dbReference type="NCBI Taxonomy" id="1121457"/>
    <lineage>
        <taxon>Bacteria</taxon>
        <taxon>Pseudomonadati</taxon>
        <taxon>Thermodesulfobacteriota</taxon>
        <taxon>Desulfovibrionia</taxon>
        <taxon>Desulfovibrionales</taxon>
        <taxon>Desulfovibrionaceae</taxon>
        <taxon>Halodesulfovibrio</taxon>
    </lineage>
</organism>
<evidence type="ECO:0000313" key="1">
    <source>
        <dbReference type="EMBL" id="SIO13123.1"/>
    </source>
</evidence>
<reference evidence="2" key="1">
    <citation type="submission" date="2016-11" db="EMBL/GenBank/DDBJ databases">
        <authorList>
            <person name="Varghese N."/>
            <person name="Submissions S."/>
        </authorList>
    </citation>
    <scope>NUCLEOTIDE SEQUENCE [LARGE SCALE GENOMIC DNA]</scope>
    <source>
        <strain evidence="2">DSM 17456</strain>
    </source>
</reference>
<evidence type="ECO:0000313" key="2">
    <source>
        <dbReference type="Proteomes" id="UP000184694"/>
    </source>
</evidence>
<gene>
    <name evidence="1" type="ORF">SAMN02745161_1921</name>
</gene>
<sequence>MHSNCKVKKHVKINLFVYLIPIEHGGLMKNIAWKISLLLITLFLLIGCKPKIEETKNNTASDNHEVTAGAVVAAPIDGAGVEAYINNTWVAVGRTKNGDIHFSDLEKITTYPVQLRANARRQGAIAKDTYLQAELRGIMMSRDDSPYITPVTTLAAILFQLNGSTATAANQAKTRVTKIVHNVLGFNGFNPFANPLGDALPKHEVLQQAFMTVLNLGEETDYNAMQSFIPTLTAIAQQMPTDTFCGAAKKVNPKLTSSIAEYLTAQQATIVHRASRLLYDQNKSPIEQEKKRIELTSQMNEIMNSDRAVDEHAEFFVFTKIEDGSDAFAPLPSPIATPQKNNPIPLHFRVSLLSNTNSIVELTENKTKPPTPTYSGKFKISEISSAGILNEDLLLSPNVSQKITAGSKTYSNGTKFSFFFDASNALVGSTHRITFTATEDSSVTGTMTFIVKGRDEIIIESVESRGSSKLFTFDEGNNHKITEGSITTLSEGQLAATVKTAFDTATSEDVFNAVMMQFTAPSGFAFRSDGLTRTSVIVAVLPTAEDKGFTFSLPSTLDIVATAPSPVGKKQIQIKVLDQKTKKIVTQTQSDVYFVPQSSLGTIADATMTAEPAVDITYSKDKTGTDILLESFIITCELKTWYDLAGVPKDQQPDSPINQYPATWKLRFNHAPTGSNGFKNSHGSYSTELDLQPYATSQATTPMQFELRDFRSLGGSDCRQTIKPFSPLDTLHLYFSYRESPDNEYMAKGSINIKEE</sequence>
<name>A0A1N6GZX8_9BACT</name>
<accession>A0A1N6GZX8</accession>
<dbReference type="EMBL" id="FSRG01000005">
    <property type="protein sequence ID" value="SIO13123.1"/>
    <property type="molecule type" value="Genomic_DNA"/>
</dbReference>
<proteinExistence type="predicted"/>
<dbReference type="STRING" id="1121457.SAMN02745161_1921"/>
<dbReference type="AlphaFoldDB" id="A0A1N6GZX8"/>
<keyword evidence="2" id="KW-1185">Reference proteome</keyword>
<protein>
    <submittedName>
        <fullName evidence="1">Uncharacterized protein</fullName>
    </submittedName>
</protein>
<dbReference type="Proteomes" id="UP000184694">
    <property type="component" value="Unassembled WGS sequence"/>
</dbReference>